<dbReference type="Pfam" id="PF00152">
    <property type="entry name" value="tRNA-synt_2"/>
    <property type="match status" value="2"/>
</dbReference>
<dbReference type="Pfam" id="PF01588">
    <property type="entry name" value="tRNA_bind"/>
    <property type="match status" value="1"/>
</dbReference>
<dbReference type="InterPro" id="IPR018149">
    <property type="entry name" value="Lys-tRNA-synth_II_C"/>
</dbReference>
<dbReference type="SUPFAM" id="SSF50249">
    <property type="entry name" value="Nucleic acid-binding proteins"/>
    <property type="match status" value="2"/>
</dbReference>
<sequence>MSKQLFLNRCKDVEEYQKAGHNPWPHKFNVSITVPEFIAKYSGLEKSQVSDDIVSVAGRVLSKRSSSSALMFIDLHDSQTKLQIMLNKSAYENKEDFVSLTKMIYRGDICGFTGHPTRTKTGELSLIPISGMILSPCLHMLPSMHYGLGDQETRFRKRYLDLIVNPESVKNFVLRTKVVKAVRKYLDDKGFLEVETPILNTIPGGATARPFITHHNQLDIQMYMRIAPELYLKELVVGGINRVYEIGRLFRNEGIDQTHNPEFTTCEFYMAYADYNDIMKMTEELLGNMVKDITGGSTKLEIKDRLMDINNEEDIKMLEKFFKEPIPRPFNSAECSKVIEKHCTELNYYYDGNNEKAMKKLFADFVTEKKMVLDFTAPFKRISYVHALEEKFGEKIPRPLDGPEALTFLKKQAIRFNAICAEPQTTARVMDKLFGDLIEVDLVQPTFVCDQPQLMSPLAKYHRSEPELTERFELFILKREIANAYTELNNPIVQRSNFEQQAKDKAAGDDEAQLVDEVFLDAIEHAFPPTGGWGLGIDRLAMLLADVDNIKEVILFPTMRPEDELEKKAREAKEDAMVAQELAATEEKGGKKVVKPKANKQQPVKEVLDGFQLEIRVGKIVEAGPHPNSEHLLALKVDVGEEKPRSVVAGLAEHYKPEELLNQKATFVCNLKPSKLRGVASEAMILAATSLDGTKVKFCHPSADAAIGAQVIPKEGKVTISAKKISIDVVGKMNLALKGGLVRTNDVPLIVKDTELTVTVDEVVDGTVR</sequence>
<dbReference type="FunFam" id="2.40.50.140:FF:000434">
    <property type="entry name" value="Methionyl-tRNA synthetase putative"/>
    <property type="match status" value="1"/>
</dbReference>
<name>A0A5K1VR98_ENTHI</name>
<evidence type="ECO:0000313" key="17">
    <source>
        <dbReference type="Proteomes" id="UP000078387"/>
    </source>
</evidence>
<dbReference type="InterPro" id="IPR004364">
    <property type="entry name" value="Aa-tRNA-synt_II"/>
</dbReference>
<dbReference type="CDD" id="cd04322">
    <property type="entry name" value="LysRS_N"/>
    <property type="match status" value="1"/>
</dbReference>
<evidence type="ECO:0000256" key="13">
    <source>
        <dbReference type="RuleBase" id="RU003748"/>
    </source>
</evidence>
<evidence type="ECO:0000256" key="1">
    <source>
        <dbReference type="ARBA" id="ARBA00008226"/>
    </source>
</evidence>
<dbReference type="InterPro" id="IPR006195">
    <property type="entry name" value="aa-tRNA-synth_II"/>
</dbReference>
<dbReference type="EC" id="6.1.1.6" evidence="2 13"/>
<evidence type="ECO:0000256" key="4">
    <source>
        <dbReference type="ARBA" id="ARBA00022598"/>
    </source>
</evidence>
<dbReference type="GO" id="GO:0006430">
    <property type="term" value="P:lysyl-tRNA aminoacylation"/>
    <property type="evidence" value="ECO:0007669"/>
    <property type="project" value="InterPro"/>
</dbReference>
<evidence type="ECO:0000256" key="5">
    <source>
        <dbReference type="ARBA" id="ARBA00022741"/>
    </source>
</evidence>
<dbReference type="PANTHER" id="PTHR42918">
    <property type="entry name" value="LYSYL-TRNA SYNTHETASE"/>
    <property type="match status" value="1"/>
</dbReference>
<dbReference type="Gene3D" id="3.30.930.10">
    <property type="entry name" value="Bira Bifunctional Protein, Domain 2"/>
    <property type="match status" value="2"/>
</dbReference>
<dbReference type="VEuPathDB" id="AmoebaDB:KM1_178640"/>
<dbReference type="NCBIfam" id="TIGR00499">
    <property type="entry name" value="lysS_bact"/>
    <property type="match status" value="1"/>
</dbReference>
<dbReference type="CDD" id="cd02798">
    <property type="entry name" value="tRNA_bind_CsaA"/>
    <property type="match status" value="1"/>
</dbReference>
<evidence type="ECO:0000259" key="15">
    <source>
        <dbReference type="PROSITE" id="PS50886"/>
    </source>
</evidence>
<dbReference type="Pfam" id="PF01336">
    <property type="entry name" value="tRNA_anti-codon"/>
    <property type="match status" value="1"/>
</dbReference>
<dbReference type="VEuPathDB" id="AmoebaDB:EHI_047810"/>
<evidence type="ECO:0000313" key="16">
    <source>
        <dbReference type="EMBL" id="GAT97656.1"/>
    </source>
</evidence>
<dbReference type="HAMAP" id="MF_00252">
    <property type="entry name" value="Lys_tRNA_synth_class2"/>
    <property type="match status" value="1"/>
</dbReference>
<dbReference type="VEuPathDB" id="AmoebaDB:EHI5A_080270"/>
<keyword evidence="7 12" id="KW-0694">RNA-binding</keyword>
<dbReference type="InterPro" id="IPR045864">
    <property type="entry name" value="aa-tRNA-synth_II/BPL/LPL"/>
</dbReference>
<feature type="domain" description="Aminoacyl-transfer RNA synthetases class-II family profile" evidence="14">
    <location>
        <begin position="172"/>
        <end position="561"/>
    </location>
</feature>
<dbReference type="VEuPathDB" id="AmoebaDB:EHI8A_081590"/>
<feature type="domain" description="TRNA-binding" evidence="15">
    <location>
        <begin position="609"/>
        <end position="712"/>
    </location>
</feature>
<reference evidence="16 17" key="1">
    <citation type="submission" date="2016-05" db="EMBL/GenBank/DDBJ databases">
        <title>First whole genome sequencing of Entamoeba histolytica HM1:IMSS-clone-6.</title>
        <authorList>
            <person name="Mukherjee Avik.K."/>
            <person name="Izumyama S."/>
            <person name="Nakada-Tsukui K."/>
            <person name="Nozaki T."/>
        </authorList>
    </citation>
    <scope>NUCLEOTIDE SEQUENCE [LARGE SCALE GENOMIC DNA]</scope>
    <source>
        <strain evidence="16 17">HM1:IMSS clone 6</strain>
    </source>
</reference>
<comment type="similarity">
    <text evidence="1">Belongs to the class-II aminoacyl-tRNA synthetase family.</text>
</comment>
<gene>
    <name evidence="16" type="ORF">CL6EHI_047810</name>
</gene>
<evidence type="ECO:0000256" key="9">
    <source>
        <dbReference type="ARBA" id="ARBA00023146"/>
    </source>
</evidence>
<dbReference type="Gene3D" id="2.40.50.140">
    <property type="entry name" value="Nucleic acid-binding proteins"/>
    <property type="match status" value="2"/>
</dbReference>
<dbReference type="VEuPathDB" id="AmoebaDB:KM1_093300"/>
<protein>
    <recommendedName>
        <fullName evidence="2 13">Lysine--tRNA ligase</fullName>
        <ecNumber evidence="2 13">6.1.1.6</ecNumber>
    </recommendedName>
    <alternativeName>
        <fullName evidence="10 13">Lysyl-tRNA synthetase</fullName>
    </alternativeName>
</protein>
<proteinExistence type="inferred from homology"/>
<dbReference type="PRINTS" id="PR00982">
    <property type="entry name" value="TRNASYNTHLYS"/>
</dbReference>
<keyword evidence="9" id="KW-0030">Aminoacyl-tRNA synthetase</keyword>
<evidence type="ECO:0000256" key="11">
    <source>
        <dbReference type="ARBA" id="ARBA00048573"/>
    </source>
</evidence>
<evidence type="ECO:0000256" key="8">
    <source>
        <dbReference type="ARBA" id="ARBA00022917"/>
    </source>
</evidence>
<evidence type="ECO:0000256" key="12">
    <source>
        <dbReference type="PROSITE-ProRule" id="PRU00209"/>
    </source>
</evidence>
<dbReference type="InterPro" id="IPR002313">
    <property type="entry name" value="Lys-tRNA-ligase_II"/>
</dbReference>
<dbReference type="GO" id="GO:0004824">
    <property type="term" value="F:lysine-tRNA ligase activity"/>
    <property type="evidence" value="ECO:0007669"/>
    <property type="project" value="UniProtKB-EC"/>
</dbReference>
<dbReference type="FunFam" id="3.30.930.10:FF:000197">
    <property type="entry name" value="Lysine--tRNA ligase, putative"/>
    <property type="match status" value="1"/>
</dbReference>
<dbReference type="SUPFAM" id="SSF55681">
    <property type="entry name" value="Class II aaRS and biotin synthetases"/>
    <property type="match status" value="1"/>
</dbReference>
<evidence type="ECO:0000256" key="3">
    <source>
        <dbReference type="ARBA" id="ARBA00022555"/>
    </source>
</evidence>
<accession>A0A5K1VR98</accession>
<dbReference type="SMR" id="A0A5K1VR98"/>
<dbReference type="GO" id="GO:0000049">
    <property type="term" value="F:tRNA binding"/>
    <property type="evidence" value="ECO:0007669"/>
    <property type="project" value="UniProtKB-UniRule"/>
</dbReference>
<dbReference type="AlphaFoldDB" id="A0A5K1VR98"/>
<evidence type="ECO:0000256" key="2">
    <source>
        <dbReference type="ARBA" id="ARBA00013166"/>
    </source>
</evidence>
<organism evidence="16 17">
    <name type="scientific">Entamoeba histolytica</name>
    <dbReference type="NCBI Taxonomy" id="5759"/>
    <lineage>
        <taxon>Eukaryota</taxon>
        <taxon>Amoebozoa</taxon>
        <taxon>Evosea</taxon>
        <taxon>Archamoebae</taxon>
        <taxon>Mastigamoebida</taxon>
        <taxon>Entamoebidae</taxon>
        <taxon>Entamoeba</taxon>
    </lineage>
</organism>
<keyword evidence="5" id="KW-0547">Nucleotide-binding</keyword>
<keyword evidence="4" id="KW-0436">Ligase</keyword>
<comment type="catalytic activity">
    <reaction evidence="11 13">
        <text>tRNA(Lys) + L-lysine + ATP = L-lysyl-tRNA(Lys) + AMP + diphosphate</text>
        <dbReference type="Rhea" id="RHEA:20792"/>
        <dbReference type="Rhea" id="RHEA-COMP:9696"/>
        <dbReference type="Rhea" id="RHEA-COMP:9697"/>
        <dbReference type="ChEBI" id="CHEBI:30616"/>
        <dbReference type="ChEBI" id="CHEBI:32551"/>
        <dbReference type="ChEBI" id="CHEBI:33019"/>
        <dbReference type="ChEBI" id="CHEBI:78442"/>
        <dbReference type="ChEBI" id="CHEBI:78529"/>
        <dbReference type="ChEBI" id="CHEBI:456215"/>
        <dbReference type="EC" id="6.1.1.6"/>
    </reaction>
</comment>
<dbReference type="VEuPathDB" id="AmoebaDB:EHI7A_109900"/>
<dbReference type="EMBL" id="BDEQ01000001">
    <property type="protein sequence ID" value="GAT97656.1"/>
    <property type="molecule type" value="Genomic_DNA"/>
</dbReference>
<keyword evidence="6" id="KW-0067">ATP-binding</keyword>
<dbReference type="GO" id="GO:0005829">
    <property type="term" value="C:cytosol"/>
    <property type="evidence" value="ECO:0007669"/>
    <property type="project" value="TreeGrafter"/>
</dbReference>
<comment type="caution">
    <text evidence="16">The sequence shown here is derived from an EMBL/GenBank/DDBJ whole genome shotgun (WGS) entry which is preliminary data.</text>
</comment>
<keyword evidence="3 12" id="KW-0820">tRNA-binding</keyword>
<dbReference type="Proteomes" id="UP000078387">
    <property type="component" value="Unassembled WGS sequence"/>
</dbReference>
<dbReference type="InterPro" id="IPR012340">
    <property type="entry name" value="NA-bd_OB-fold"/>
</dbReference>
<evidence type="ECO:0000256" key="10">
    <source>
        <dbReference type="ARBA" id="ARBA00030563"/>
    </source>
</evidence>
<dbReference type="PROSITE" id="PS50862">
    <property type="entry name" value="AA_TRNA_LIGASE_II"/>
    <property type="match status" value="1"/>
</dbReference>
<dbReference type="CDD" id="cd00775">
    <property type="entry name" value="LysRS_core"/>
    <property type="match status" value="1"/>
</dbReference>
<evidence type="ECO:0000256" key="7">
    <source>
        <dbReference type="ARBA" id="ARBA00022884"/>
    </source>
</evidence>
<dbReference type="InterPro" id="IPR002547">
    <property type="entry name" value="tRNA-bd_dom"/>
</dbReference>
<keyword evidence="8" id="KW-0648">Protein biosynthesis</keyword>
<dbReference type="OMA" id="DFRNEGM"/>
<dbReference type="PROSITE" id="PS50886">
    <property type="entry name" value="TRBD"/>
    <property type="match status" value="1"/>
</dbReference>
<evidence type="ECO:0000259" key="14">
    <source>
        <dbReference type="PROSITE" id="PS50862"/>
    </source>
</evidence>
<evidence type="ECO:0000256" key="6">
    <source>
        <dbReference type="ARBA" id="ARBA00022840"/>
    </source>
</evidence>
<dbReference type="PANTHER" id="PTHR42918:SF9">
    <property type="entry name" value="LYSINE--TRNA LIGASE"/>
    <property type="match status" value="1"/>
</dbReference>
<dbReference type="InterPro" id="IPR004365">
    <property type="entry name" value="NA-bd_OB_tRNA"/>
</dbReference>
<dbReference type="InterPro" id="IPR044136">
    <property type="entry name" value="Lys-tRNA-ligase_II_N"/>
</dbReference>
<dbReference type="FunFam" id="2.40.50.140:FF:000050">
    <property type="entry name" value="Lysine--tRNA ligase"/>
    <property type="match status" value="1"/>
</dbReference>
<dbReference type="GO" id="GO:0005524">
    <property type="term" value="F:ATP binding"/>
    <property type="evidence" value="ECO:0007669"/>
    <property type="project" value="UniProtKB-KW"/>
</dbReference>